<dbReference type="EMBL" id="JABAIL010000001">
    <property type="protein sequence ID" value="NLR89658.1"/>
    <property type="molecule type" value="Genomic_DNA"/>
</dbReference>
<dbReference type="RefSeq" id="WP_168880350.1">
    <property type="nucleotide sequence ID" value="NZ_JABAIL010000001.1"/>
</dbReference>
<evidence type="ECO:0008006" key="3">
    <source>
        <dbReference type="Google" id="ProtNLM"/>
    </source>
</evidence>
<reference evidence="1 2" key="1">
    <citation type="submission" date="2020-04" db="EMBL/GenBank/DDBJ databases">
        <title>Flammeovirga sp. SR4, a novel species isolated from seawater.</title>
        <authorList>
            <person name="Wang X."/>
        </authorList>
    </citation>
    <scope>NUCLEOTIDE SEQUENCE [LARGE SCALE GENOMIC DNA]</scope>
    <source>
        <strain evidence="1 2">SR4</strain>
    </source>
</reference>
<sequence length="462" mass="51801">MKKEYIYTVIIAAIFSFCYSCTPEDEVISTDPGFNLEFSVDTVYFDTLFTSKEDENIDMTSITKRFMVYNRTNNAVNISEISLSDPNSIYGLLINGFATEKVENTFLRGGDSMLILAEANIPYQDQSEILEYNAEVNFFTNGNRQNVTLNAFSEDPFYISGGPIVFGDVVWTKGRPYVIIDSLYIEQTSSLTAEAGTRIIFDNDAKLLVSGSLQLLGTTEDSVRLESIRLDNQYENAPGQWGGIIYDSLSHDNKIFGTFLRNATFGLYIYHPDNDTDVDLHIENSTIQNISQVGVSVINADVKVVNTIISHTISYAYAHASGGNCEFLYNTVVNSNTGFFRERPSVAFESEKEDIQLTFINNIIWGSLSNEFLISEGVVEKSITNNILKTESQEISTEDNLLNQDPYFRYPYSYNFQLADDSPARGFGVAIEGITTDQIGNNRTTPPDVGALQWQEEVEEML</sequence>
<dbReference type="InterPro" id="IPR011050">
    <property type="entry name" value="Pectin_lyase_fold/virulence"/>
</dbReference>
<comment type="caution">
    <text evidence="1">The sequence shown here is derived from an EMBL/GenBank/DDBJ whole genome shotgun (WGS) entry which is preliminary data.</text>
</comment>
<keyword evidence="2" id="KW-1185">Reference proteome</keyword>
<dbReference type="Gene3D" id="2.160.20.10">
    <property type="entry name" value="Single-stranded right-handed beta-helix, Pectin lyase-like"/>
    <property type="match status" value="1"/>
</dbReference>
<dbReference type="SUPFAM" id="SSF51126">
    <property type="entry name" value="Pectin lyase-like"/>
    <property type="match status" value="1"/>
</dbReference>
<proteinExistence type="predicted"/>
<gene>
    <name evidence="1" type="ORF">HGP29_00505</name>
</gene>
<evidence type="ECO:0000313" key="2">
    <source>
        <dbReference type="Proteomes" id="UP000585050"/>
    </source>
</evidence>
<protein>
    <recommendedName>
        <fullName evidence="3">Right handed beta helix domain-containing protein</fullName>
    </recommendedName>
</protein>
<dbReference type="AlphaFoldDB" id="A0A7X8XTT0"/>
<dbReference type="InterPro" id="IPR012334">
    <property type="entry name" value="Pectin_lyas_fold"/>
</dbReference>
<organism evidence="1 2">
    <name type="scientific">Flammeovirga agarivorans</name>
    <dbReference type="NCBI Taxonomy" id="2726742"/>
    <lineage>
        <taxon>Bacteria</taxon>
        <taxon>Pseudomonadati</taxon>
        <taxon>Bacteroidota</taxon>
        <taxon>Cytophagia</taxon>
        <taxon>Cytophagales</taxon>
        <taxon>Flammeovirgaceae</taxon>
        <taxon>Flammeovirga</taxon>
    </lineage>
</organism>
<accession>A0A7X8XTT0</accession>
<dbReference type="Proteomes" id="UP000585050">
    <property type="component" value="Unassembled WGS sequence"/>
</dbReference>
<name>A0A7X8XTT0_9BACT</name>
<evidence type="ECO:0000313" key="1">
    <source>
        <dbReference type="EMBL" id="NLR89658.1"/>
    </source>
</evidence>